<dbReference type="RefSeq" id="WP_153801676.1">
    <property type="nucleotide sequence ID" value="NZ_CP032100.1"/>
</dbReference>
<sequence length="56" mass="6621">MYKITKLCGTKKSYIILPEDEKLESSLIYFCNNCKRETKEKILLCHPKIKDEKSPK</sequence>
<keyword evidence="2" id="KW-1185">Reference proteome</keyword>
<dbReference type="KEGG" id="asui:ASUIS_1247"/>
<evidence type="ECO:0000313" key="2">
    <source>
        <dbReference type="Proteomes" id="UP000263040"/>
    </source>
</evidence>
<accession>A0AAD0SRU5</accession>
<organism evidence="1 2">
    <name type="scientific">Arcobacter suis CECT 7833</name>
    <dbReference type="NCBI Taxonomy" id="663365"/>
    <lineage>
        <taxon>Bacteria</taxon>
        <taxon>Pseudomonadati</taxon>
        <taxon>Campylobacterota</taxon>
        <taxon>Epsilonproteobacteria</taxon>
        <taxon>Campylobacterales</taxon>
        <taxon>Arcobacteraceae</taxon>
        <taxon>Arcobacter</taxon>
    </lineage>
</organism>
<dbReference type="EMBL" id="CP032100">
    <property type="protein sequence ID" value="AXX89733.1"/>
    <property type="molecule type" value="Genomic_DNA"/>
</dbReference>
<protein>
    <submittedName>
        <fullName evidence="1">Uncharacterized protein</fullName>
    </submittedName>
</protein>
<reference evidence="1 2" key="1">
    <citation type="submission" date="2018-08" db="EMBL/GenBank/DDBJ databases">
        <title>Complete genome of the Arcobacter suis type strain LMG 26152.</title>
        <authorList>
            <person name="Miller W.G."/>
            <person name="Yee E."/>
            <person name="Bono J.L."/>
        </authorList>
    </citation>
    <scope>NUCLEOTIDE SEQUENCE [LARGE SCALE GENOMIC DNA]</scope>
    <source>
        <strain evidence="1 2">CECT 7833</strain>
    </source>
</reference>
<evidence type="ECO:0000313" key="1">
    <source>
        <dbReference type="EMBL" id="AXX89733.1"/>
    </source>
</evidence>
<gene>
    <name evidence="1" type="ORF">ASUIS_1247</name>
</gene>
<dbReference type="Proteomes" id="UP000263040">
    <property type="component" value="Chromosome"/>
</dbReference>
<name>A0AAD0SRU5_9BACT</name>
<dbReference type="AlphaFoldDB" id="A0AAD0SRU5"/>
<proteinExistence type="predicted"/>